<dbReference type="Pfam" id="PF13481">
    <property type="entry name" value="AAA_25"/>
    <property type="match status" value="1"/>
</dbReference>
<gene>
    <name evidence="2" type="ORF">JCM7686_2406</name>
</gene>
<dbReference type="PATRIC" id="fig|1367847.3.peg.2404"/>
<evidence type="ECO:0000313" key="3">
    <source>
        <dbReference type="Proteomes" id="UP000015480"/>
    </source>
</evidence>
<dbReference type="eggNOG" id="COG3598">
    <property type="taxonomic scope" value="Bacteria"/>
</dbReference>
<evidence type="ECO:0000313" key="2">
    <source>
        <dbReference type="EMBL" id="AGT09474.1"/>
    </source>
</evidence>
<reference evidence="2 3" key="1">
    <citation type="journal article" date="2014" name="BMC Genomics">
        <title>Architecture and functions of a multipartite genome of the methylotrophic bacterium Paracoccus aminophilus JCM 7686, containing primary and secondary chromids.</title>
        <authorList>
            <person name="Dziewit L."/>
            <person name="Czarnecki J."/>
            <person name="Wibberg D."/>
            <person name="Radlinska M."/>
            <person name="Mrozek P."/>
            <person name="Szymczak M."/>
            <person name="Schluter A."/>
            <person name="Puhler A."/>
            <person name="Bartosik D."/>
        </authorList>
    </citation>
    <scope>NUCLEOTIDE SEQUENCE [LARGE SCALE GENOMIC DNA]</scope>
    <source>
        <strain evidence="2">JCM 7686</strain>
    </source>
</reference>
<dbReference type="RefSeq" id="WP_020951112.1">
    <property type="nucleotide sequence ID" value="NC_022041.1"/>
</dbReference>
<sequence length="366" mass="38961">MRNEKAAQPGRQDGSDFLRSKGYWAKSKSDTSGFFDDPKSRFVLTAYADLPPPPPRREIIAGLLAEGEVMFLTGHPKAGKSVLAAHLAACVTRDDPFCGRTVARGPVVYLSLERHELQKRRIKAAGADLTQVFDVDGELISLGDEALMRELADAIAPIAARLVVIDTGARAMVGLDENSSRDMGTAMRGLEALRQRLPNAAIVVLHHLVKGGGDMRGSSAILAAADLELRVEASKGGKARTARVTGANDVVEGQELAFTLTVVDDEAVAVGMQTGGDSVRATAVLGAKNDRSRADGLARAMQLYNACPDQFDRKRAAEIAAVAGIVEQGSSDKSRATIVARLLRRLAEQGMISEIDGKCMKLGDKS</sequence>
<dbReference type="Proteomes" id="UP000015480">
    <property type="component" value="Chromosome"/>
</dbReference>
<dbReference type="OrthoDB" id="1496333at2"/>
<name>S5XQ24_PARAH</name>
<dbReference type="Gene3D" id="3.40.50.300">
    <property type="entry name" value="P-loop containing nucleotide triphosphate hydrolases"/>
    <property type="match status" value="1"/>
</dbReference>
<dbReference type="KEGG" id="pami:JCM7686_2406"/>
<dbReference type="InterPro" id="IPR003593">
    <property type="entry name" value="AAA+_ATPase"/>
</dbReference>
<dbReference type="AlphaFoldDB" id="S5XQ24"/>
<dbReference type="SUPFAM" id="SSF52540">
    <property type="entry name" value="P-loop containing nucleoside triphosphate hydrolases"/>
    <property type="match status" value="1"/>
</dbReference>
<protein>
    <submittedName>
        <fullName evidence="2">AAA ATPase</fullName>
    </submittedName>
</protein>
<keyword evidence="3" id="KW-1185">Reference proteome</keyword>
<dbReference type="EMBL" id="CP006650">
    <property type="protein sequence ID" value="AGT09474.1"/>
    <property type="molecule type" value="Genomic_DNA"/>
</dbReference>
<accession>S5XQ24</accession>
<feature type="domain" description="AAA+ ATPase" evidence="1">
    <location>
        <begin position="66"/>
        <end position="235"/>
    </location>
</feature>
<evidence type="ECO:0000259" key="1">
    <source>
        <dbReference type="SMART" id="SM00382"/>
    </source>
</evidence>
<proteinExistence type="predicted"/>
<dbReference type="InterPro" id="IPR027417">
    <property type="entry name" value="P-loop_NTPase"/>
</dbReference>
<dbReference type="SMART" id="SM00382">
    <property type="entry name" value="AAA"/>
    <property type="match status" value="1"/>
</dbReference>
<dbReference type="HOGENOM" id="CLU_870544_0_0_5"/>
<organism evidence="2 3">
    <name type="scientific">Paracoccus aminophilus JCM 7686</name>
    <dbReference type="NCBI Taxonomy" id="1367847"/>
    <lineage>
        <taxon>Bacteria</taxon>
        <taxon>Pseudomonadati</taxon>
        <taxon>Pseudomonadota</taxon>
        <taxon>Alphaproteobacteria</taxon>
        <taxon>Rhodobacterales</taxon>
        <taxon>Paracoccaceae</taxon>
        <taxon>Paracoccus</taxon>
    </lineage>
</organism>